<gene>
    <name evidence="10" type="ORF">AW10_02173</name>
</gene>
<dbReference type="PATRIC" id="fig|1454003.3.peg.2215"/>
<evidence type="ECO:0000256" key="5">
    <source>
        <dbReference type="ARBA" id="ARBA00023124"/>
    </source>
</evidence>
<dbReference type="GO" id="GO:0006508">
    <property type="term" value="P:proteolysis"/>
    <property type="evidence" value="ECO:0007669"/>
    <property type="project" value="UniProtKB-KW"/>
</dbReference>
<comment type="similarity">
    <text evidence="1 8">Belongs to the SOS response-associated peptidase family.</text>
</comment>
<dbReference type="STRING" id="1454003.AW10_02173"/>
<keyword evidence="5" id="KW-0190">Covalent protein-DNA linkage</keyword>
<dbReference type="SUPFAM" id="SSF143081">
    <property type="entry name" value="BB1717-like"/>
    <property type="match status" value="1"/>
</dbReference>
<evidence type="ECO:0000256" key="1">
    <source>
        <dbReference type="ARBA" id="ARBA00008136"/>
    </source>
</evidence>
<evidence type="ECO:0000256" key="4">
    <source>
        <dbReference type="ARBA" id="ARBA00022801"/>
    </source>
</evidence>
<evidence type="ECO:0000313" key="11">
    <source>
        <dbReference type="Proteomes" id="UP000021816"/>
    </source>
</evidence>
<dbReference type="Proteomes" id="UP000021816">
    <property type="component" value="Unassembled WGS sequence"/>
</dbReference>
<dbReference type="InterPro" id="IPR003738">
    <property type="entry name" value="SRAP"/>
</dbReference>
<accession>A0A011QLY5</accession>
<keyword evidence="7" id="KW-0456">Lyase</keyword>
<evidence type="ECO:0000256" key="2">
    <source>
        <dbReference type="ARBA" id="ARBA00022670"/>
    </source>
</evidence>
<reference evidence="10 11" key="1">
    <citation type="submission" date="2014-02" db="EMBL/GenBank/DDBJ databases">
        <title>Expanding our view of genomic diversity in Candidatus Accumulibacter clades.</title>
        <authorList>
            <person name="Skennerton C.T."/>
            <person name="Barr J.J."/>
            <person name="Slater F.R."/>
            <person name="Bond P.L."/>
            <person name="Tyson G.W."/>
        </authorList>
    </citation>
    <scope>NUCLEOTIDE SEQUENCE [LARGE SCALE GENOMIC DNA]</scope>
    <source>
        <strain evidence="11">BA-92</strain>
    </source>
</reference>
<sequence length="235" mass="25840">MCGRYALDAPRSQLSRRFALDECVDLAARYNIAPASEVAVIRQSPGGQRVLHLLRWGLVPHWAKDPAIAARLINARGESLAEKPAFRTAFGKRRCLIPASGFYEWKKVTAAAGPARKQPYYSSLSCGEVMAFGGLWEAWTAPGGEVMRSCCIVTTAANNKLQAIHARMPLILACEHWQDWLSAPVEQAQTLIRPCPDDDLQIWPVSPRVGRASEDDPALLTALPNGHDTKEQPKS</sequence>
<comment type="caution">
    <text evidence="10">The sequence shown here is derived from an EMBL/GenBank/DDBJ whole genome shotgun (WGS) entry which is preliminary data.</text>
</comment>
<evidence type="ECO:0000256" key="7">
    <source>
        <dbReference type="ARBA" id="ARBA00023239"/>
    </source>
</evidence>
<keyword evidence="2 8" id="KW-0645">Protease</keyword>
<proteinExistence type="inferred from homology"/>
<keyword evidence="3" id="KW-0227">DNA damage</keyword>
<keyword evidence="4 8" id="KW-0378">Hydrolase</keyword>
<dbReference type="GO" id="GO:0003697">
    <property type="term" value="F:single-stranded DNA binding"/>
    <property type="evidence" value="ECO:0007669"/>
    <property type="project" value="InterPro"/>
</dbReference>
<dbReference type="GO" id="GO:0016829">
    <property type="term" value="F:lyase activity"/>
    <property type="evidence" value="ECO:0007669"/>
    <property type="project" value="UniProtKB-KW"/>
</dbReference>
<keyword evidence="6" id="KW-0238">DNA-binding</keyword>
<dbReference type="InterPro" id="IPR036590">
    <property type="entry name" value="SRAP-like"/>
</dbReference>
<dbReference type="GO" id="GO:0008233">
    <property type="term" value="F:peptidase activity"/>
    <property type="evidence" value="ECO:0007669"/>
    <property type="project" value="UniProtKB-KW"/>
</dbReference>
<dbReference type="GO" id="GO:0106300">
    <property type="term" value="P:protein-DNA covalent cross-linking repair"/>
    <property type="evidence" value="ECO:0007669"/>
    <property type="project" value="InterPro"/>
</dbReference>
<dbReference type="EMBL" id="JEMX01000045">
    <property type="protein sequence ID" value="EXI79874.1"/>
    <property type="molecule type" value="Genomic_DNA"/>
</dbReference>
<dbReference type="PANTHER" id="PTHR13604:SF0">
    <property type="entry name" value="ABASIC SITE PROCESSING PROTEIN HMCES"/>
    <property type="match status" value="1"/>
</dbReference>
<evidence type="ECO:0000256" key="8">
    <source>
        <dbReference type="RuleBase" id="RU364100"/>
    </source>
</evidence>
<dbReference type="Gene3D" id="3.90.1680.10">
    <property type="entry name" value="SOS response associated peptidase-like"/>
    <property type="match status" value="1"/>
</dbReference>
<dbReference type="PANTHER" id="PTHR13604">
    <property type="entry name" value="DC12-RELATED"/>
    <property type="match status" value="1"/>
</dbReference>
<evidence type="ECO:0000313" key="10">
    <source>
        <dbReference type="EMBL" id="EXI79874.1"/>
    </source>
</evidence>
<dbReference type="AlphaFoldDB" id="A0A011QLY5"/>
<dbReference type="Pfam" id="PF02586">
    <property type="entry name" value="SRAP"/>
    <property type="match status" value="1"/>
</dbReference>
<protein>
    <recommendedName>
        <fullName evidence="8">Abasic site processing protein</fullName>
        <ecNumber evidence="8">3.4.-.-</ecNumber>
    </recommendedName>
</protein>
<feature type="region of interest" description="Disordered" evidence="9">
    <location>
        <begin position="209"/>
        <end position="235"/>
    </location>
</feature>
<evidence type="ECO:0000256" key="3">
    <source>
        <dbReference type="ARBA" id="ARBA00022763"/>
    </source>
</evidence>
<evidence type="ECO:0000256" key="9">
    <source>
        <dbReference type="SAM" id="MobiDB-lite"/>
    </source>
</evidence>
<organism evidence="10 11">
    <name type="scientific">Candidatus Accumulibacter appositus</name>
    <dbReference type="NCBI Taxonomy" id="1454003"/>
    <lineage>
        <taxon>Bacteria</taxon>
        <taxon>Pseudomonadati</taxon>
        <taxon>Pseudomonadota</taxon>
        <taxon>Betaproteobacteria</taxon>
        <taxon>Candidatus Accumulibacter</taxon>
    </lineage>
</organism>
<evidence type="ECO:0000256" key="6">
    <source>
        <dbReference type="ARBA" id="ARBA00023125"/>
    </source>
</evidence>
<dbReference type="EC" id="3.4.-.-" evidence="8"/>
<name>A0A011QLY5_9PROT</name>